<protein>
    <submittedName>
        <fullName evidence="5">MarR family winged helix-turn-helix transcriptional regulator</fullName>
    </submittedName>
</protein>
<sequence>MSYSKELEALHMMQQIYASLFSVTNKVQVQGDCYFNGLTARQFLTLLAILHLPEDETTFKNIAMKLGTTKQNISSLVSSLKEKGVVTLKPSKLDKRANNVLVTERGKDILLSCGKASIYFMADIFQKFTHEELKTFWTLLQKLYQFDGVSQSGLEEDVSCKLDQAVTNDYLEALEYFKWRREQNGV</sequence>
<dbReference type="InterPro" id="IPR036390">
    <property type="entry name" value="WH_DNA-bd_sf"/>
</dbReference>
<organism evidence="5 6">
    <name type="scientific">Paenibacillus melissococcoides</name>
    <dbReference type="NCBI Taxonomy" id="2912268"/>
    <lineage>
        <taxon>Bacteria</taxon>
        <taxon>Bacillati</taxon>
        <taxon>Bacillota</taxon>
        <taxon>Bacilli</taxon>
        <taxon>Bacillales</taxon>
        <taxon>Paenibacillaceae</taxon>
        <taxon>Paenibacillus</taxon>
    </lineage>
</organism>
<evidence type="ECO:0000256" key="1">
    <source>
        <dbReference type="ARBA" id="ARBA00023015"/>
    </source>
</evidence>
<dbReference type="InterPro" id="IPR000835">
    <property type="entry name" value="HTH_MarR-typ"/>
</dbReference>
<dbReference type="EMBL" id="CALYLO010000001">
    <property type="protein sequence ID" value="CAH8244328.1"/>
    <property type="molecule type" value="Genomic_DNA"/>
</dbReference>
<evidence type="ECO:0000313" key="5">
    <source>
        <dbReference type="EMBL" id="CAH8244328.1"/>
    </source>
</evidence>
<evidence type="ECO:0000313" key="6">
    <source>
        <dbReference type="Proteomes" id="UP001154322"/>
    </source>
</evidence>
<name>A0ABM9FYR8_9BACL</name>
<dbReference type="PRINTS" id="PR00598">
    <property type="entry name" value="HTHMARR"/>
</dbReference>
<proteinExistence type="predicted"/>
<dbReference type="RefSeq" id="WP_213426795.1">
    <property type="nucleotide sequence ID" value="NZ_AP031286.1"/>
</dbReference>
<dbReference type="InterPro" id="IPR036388">
    <property type="entry name" value="WH-like_DNA-bd_sf"/>
</dbReference>
<dbReference type="PANTHER" id="PTHR42756">
    <property type="entry name" value="TRANSCRIPTIONAL REGULATOR, MARR"/>
    <property type="match status" value="1"/>
</dbReference>
<accession>A0ABM9FYR8</accession>
<dbReference type="Proteomes" id="UP001154322">
    <property type="component" value="Unassembled WGS sequence"/>
</dbReference>
<keyword evidence="1" id="KW-0805">Transcription regulation</keyword>
<dbReference type="PANTHER" id="PTHR42756:SF1">
    <property type="entry name" value="TRANSCRIPTIONAL REPRESSOR OF EMRAB OPERON"/>
    <property type="match status" value="1"/>
</dbReference>
<comment type="caution">
    <text evidence="5">The sequence shown here is derived from an EMBL/GenBank/DDBJ whole genome shotgun (WGS) entry which is preliminary data.</text>
</comment>
<feature type="domain" description="HTH marR-type" evidence="4">
    <location>
        <begin position="6"/>
        <end position="145"/>
    </location>
</feature>
<dbReference type="SMART" id="SM00347">
    <property type="entry name" value="HTH_MARR"/>
    <property type="match status" value="1"/>
</dbReference>
<dbReference type="Gene3D" id="1.10.10.10">
    <property type="entry name" value="Winged helix-like DNA-binding domain superfamily/Winged helix DNA-binding domain"/>
    <property type="match status" value="1"/>
</dbReference>
<keyword evidence="2" id="KW-0238">DNA-binding</keyword>
<reference evidence="5" key="1">
    <citation type="submission" date="2022-06" db="EMBL/GenBank/DDBJ databases">
        <authorList>
            <person name="Dietemann V."/>
            <person name="Ory F."/>
            <person name="Dainat B."/>
            <person name="Oberhansli S."/>
        </authorList>
    </citation>
    <scope>NUCLEOTIDE SEQUENCE</scope>
    <source>
        <strain evidence="5">Ena-SAMPLE-TAB-26-04-2022-14:26:32:270-5432</strain>
    </source>
</reference>
<keyword evidence="6" id="KW-1185">Reference proteome</keyword>
<gene>
    <name evidence="5" type="ORF">WJ0W_001566</name>
</gene>
<dbReference type="Pfam" id="PF12802">
    <property type="entry name" value="MarR_2"/>
    <property type="match status" value="1"/>
</dbReference>
<evidence type="ECO:0000256" key="3">
    <source>
        <dbReference type="ARBA" id="ARBA00023163"/>
    </source>
</evidence>
<dbReference type="SUPFAM" id="SSF46785">
    <property type="entry name" value="Winged helix' DNA-binding domain"/>
    <property type="match status" value="1"/>
</dbReference>
<evidence type="ECO:0000259" key="4">
    <source>
        <dbReference type="PROSITE" id="PS50995"/>
    </source>
</evidence>
<evidence type="ECO:0000256" key="2">
    <source>
        <dbReference type="ARBA" id="ARBA00023125"/>
    </source>
</evidence>
<keyword evidence="3" id="KW-0804">Transcription</keyword>
<dbReference type="PROSITE" id="PS50995">
    <property type="entry name" value="HTH_MARR_2"/>
    <property type="match status" value="1"/>
</dbReference>